<keyword evidence="3 6" id="KW-1133">Transmembrane helix</keyword>
<evidence type="ECO:0000256" key="2">
    <source>
        <dbReference type="ARBA" id="ARBA00022692"/>
    </source>
</evidence>
<evidence type="ECO:0000256" key="5">
    <source>
        <dbReference type="PROSITE-ProRule" id="PRU00205"/>
    </source>
</evidence>
<dbReference type="GO" id="GO:0016020">
    <property type="term" value="C:membrane"/>
    <property type="evidence" value="ECO:0007669"/>
    <property type="project" value="UniProtKB-SubCell"/>
</dbReference>
<dbReference type="InterPro" id="IPR050846">
    <property type="entry name" value="TLCD"/>
</dbReference>
<keyword evidence="4 5" id="KW-0472">Membrane</keyword>
<dbReference type="EMBL" id="HBEZ01005278">
    <property type="protein sequence ID" value="CAD8625276.1"/>
    <property type="molecule type" value="Transcribed_RNA"/>
</dbReference>
<dbReference type="InterPro" id="IPR006634">
    <property type="entry name" value="TLC-dom"/>
</dbReference>
<evidence type="ECO:0000256" key="1">
    <source>
        <dbReference type="ARBA" id="ARBA00004141"/>
    </source>
</evidence>
<feature type="transmembrane region" description="Helical" evidence="6">
    <location>
        <begin position="36"/>
        <end position="57"/>
    </location>
</feature>
<reference evidence="8" key="1">
    <citation type="submission" date="2021-01" db="EMBL/GenBank/DDBJ databases">
        <authorList>
            <person name="Corre E."/>
            <person name="Pelletier E."/>
            <person name="Niang G."/>
            <person name="Scheremetjew M."/>
            <person name="Finn R."/>
            <person name="Kale V."/>
            <person name="Holt S."/>
            <person name="Cochrane G."/>
            <person name="Meng A."/>
            <person name="Brown T."/>
            <person name="Cohen L."/>
        </authorList>
    </citation>
    <scope>NUCLEOTIDE SEQUENCE</scope>
    <source>
        <strain evidence="8">CCAP979/52</strain>
    </source>
</reference>
<dbReference type="SMART" id="SM00724">
    <property type="entry name" value="TLC"/>
    <property type="match status" value="1"/>
</dbReference>
<accession>A0A7S0QE03</accession>
<comment type="subcellular location">
    <subcellularLocation>
        <location evidence="1">Membrane</location>
        <topology evidence="1">Multi-pass membrane protein</topology>
    </subcellularLocation>
</comment>
<feature type="domain" description="TLC" evidence="7">
    <location>
        <begin position="29"/>
        <end position="238"/>
    </location>
</feature>
<evidence type="ECO:0000259" key="7">
    <source>
        <dbReference type="PROSITE" id="PS50922"/>
    </source>
</evidence>
<evidence type="ECO:0000256" key="3">
    <source>
        <dbReference type="ARBA" id="ARBA00022989"/>
    </source>
</evidence>
<name>A0A7S0QE03_9CRYP</name>
<feature type="transmembrane region" description="Helical" evidence="6">
    <location>
        <begin position="107"/>
        <end position="125"/>
    </location>
</feature>
<feature type="transmembrane region" description="Helical" evidence="6">
    <location>
        <begin position="79"/>
        <end position="100"/>
    </location>
</feature>
<feature type="transmembrane region" description="Helical" evidence="6">
    <location>
        <begin position="160"/>
        <end position="186"/>
    </location>
</feature>
<dbReference type="GO" id="GO:0005783">
    <property type="term" value="C:endoplasmic reticulum"/>
    <property type="evidence" value="ECO:0007669"/>
    <property type="project" value="TreeGrafter"/>
</dbReference>
<dbReference type="PANTHER" id="PTHR13439:SF0">
    <property type="entry name" value="TOPOISOMERASE I DAMAGE AFFECTED PROTEIN 4"/>
    <property type="match status" value="1"/>
</dbReference>
<proteinExistence type="predicted"/>
<keyword evidence="2 5" id="KW-0812">Transmembrane</keyword>
<feature type="transmembrane region" description="Helical" evidence="6">
    <location>
        <begin position="6"/>
        <end position="24"/>
    </location>
</feature>
<sequence length="249" mass="28400">MVEEMTYGMILFSFVLHHAIFRALPGRDDDACRAKSCYISHFHCTITIVSSVAYWFVNPVYLTSPEFMVNGPTGSQSEWMRLTVAYSIGYFANDLLLIILHPCVGGADMIAHHIIIGGFFFLGLIDRCCTPYHFLFMIEEISTPFLNLRWQYREKKEGTIYQFCQLMFAVTFFLSRILVGTGFVWLSGVRVLPGFIAAQPSLLRRVHLASQLAACTLSRGLNLFWFSKIVRIVARGGYTKRHVDESKLQ</sequence>
<evidence type="ECO:0000313" key="8">
    <source>
        <dbReference type="EMBL" id="CAD8625276.1"/>
    </source>
</evidence>
<dbReference type="PANTHER" id="PTHR13439">
    <property type="entry name" value="CT120 PROTEIN"/>
    <property type="match status" value="1"/>
</dbReference>
<dbReference type="GO" id="GO:0055088">
    <property type="term" value="P:lipid homeostasis"/>
    <property type="evidence" value="ECO:0007669"/>
    <property type="project" value="TreeGrafter"/>
</dbReference>
<evidence type="ECO:0000256" key="4">
    <source>
        <dbReference type="ARBA" id="ARBA00023136"/>
    </source>
</evidence>
<dbReference type="PROSITE" id="PS50922">
    <property type="entry name" value="TLC"/>
    <property type="match status" value="1"/>
</dbReference>
<gene>
    <name evidence="8" type="ORF">CCUR1050_LOCUS2953</name>
</gene>
<organism evidence="8">
    <name type="scientific">Cryptomonas curvata</name>
    <dbReference type="NCBI Taxonomy" id="233186"/>
    <lineage>
        <taxon>Eukaryota</taxon>
        <taxon>Cryptophyceae</taxon>
        <taxon>Cryptomonadales</taxon>
        <taxon>Cryptomonadaceae</taxon>
        <taxon>Cryptomonas</taxon>
    </lineage>
</organism>
<dbReference type="Pfam" id="PF03798">
    <property type="entry name" value="TRAM_LAG1_CLN8"/>
    <property type="match status" value="1"/>
</dbReference>
<evidence type="ECO:0000256" key="6">
    <source>
        <dbReference type="SAM" id="Phobius"/>
    </source>
</evidence>
<protein>
    <recommendedName>
        <fullName evidence="7">TLC domain-containing protein</fullName>
    </recommendedName>
</protein>
<dbReference type="AlphaFoldDB" id="A0A7S0QE03"/>